<proteinExistence type="predicted"/>
<dbReference type="Gene3D" id="2.20.20.160">
    <property type="match status" value="1"/>
</dbReference>
<keyword evidence="1" id="KW-1133">Transmembrane helix</keyword>
<evidence type="ECO:0000256" key="1">
    <source>
        <dbReference type="SAM" id="Phobius"/>
    </source>
</evidence>
<dbReference type="AlphaFoldDB" id="A0A8W8IVG9"/>
<evidence type="ECO:0000313" key="2">
    <source>
        <dbReference type="EnsemblMetazoa" id="G15585.1:cds"/>
    </source>
</evidence>
<keyword evidence="1" id="KW-0472">Membrane</keyword>
<organism evidence="2 3">
    <name type="scientific">Magallana gigas</name>
    <name type="common">Pacific oyster</name>
    <name type="synonym">Crassostrea gigas</name>
    <dbReference type="NCBI Taxonomy" id="29159"/>
    <lineage>
        <taxon>Eukaryota</taxon>
        <taxon>Metazoa</taxon>
        <taxon>Spiralia</taxon>
        <taxon>Lophotrochozoa</taxon>
        <taxon>Mollusca</taxon>
        <taxon>Bivalvia</taxon>
        <taxon>Autobranchia</taxon>
        <taxon>Pteriomorphia</taxon>
        <taxon>Ostreida</taxon>
        <taxon>Ostreoidea</taxon>
        <taxon>Ostreidae</taxon>
        <taxon>Magallana</taxon>
    </lineage>
</organism>
<feature type="transmembrane region" description="Helical" evidence="1">
    <location>
        <begin position="100"/>
        <end position="122"/>
    </location>
</feature>
<sequence>MVCHLSVGNRWKQRAFCEERCSLYRTNGAPRDNYLVLKELLLSERLHGQSDMVTSTLPFGRGRWYGLCLLSSDIPESVRGSGRKQYEWRSGYGYLKSTQWSILAGMCAMKVLGVCFIVIFALQQRLFVRAETIVRYQQEQLETAVCEENAVCTELMALPRDNYFSLKSCSCPNGYTCPERPGTSTLPFGRGRWYGLCRPVSDIPECSPGEVARKQYNGVRDIGYLKYTQIHCLCPGDGQIGMVPSTVWTKTRRDDPRADSVFEFECADQTNSGSPSRKRSRGRGGFRKFYFYK</sequence>
<dbReference type="Proteomes" id="UP000005408">
    <property type="component" value="Unassembled WGS sequence"/>
</dbReference>
<keyword evidence="1" id="KW-0812">Transmembrane</keyword>
<reference evidence="2" key="1">
    <citation type="submission" date="2022-08" db="UniProtKB">
        <authorList>
            <consortium name="EnsemblMetazoa"/>
        </authorList>
    </citation>
    <scope>IDENTIFICATION</scope>
    <source>
        <strain evidence="2">05x7-T-G4-1.051#20</strain>
    </source>
</reference>
<dbReference type="EnsemblMetazoa" id="G15585.1">
    <property type="protein sequence ID" value="G15585.1:cds"/>
    <property type="gene ID" value="G15585"/>
</dbReference>
<protein>
    <submittedName>
        <fullName evidence="2">Uncharacterized protein</fullName>
    </submittedName>
</protein>
<accession>A0A8W8IVG9</accession>
<keyword evidence="3" id="KW-1185">Reference proteome</keyword>
<name>A0A8W8IVG9_MAGGI</name>
<evidence type="ECO:0000313" key="3">
    <source>
        <dbReference type="Proteomes" id="UP000005408"/>
    </source>
</evidence>